<keyword evidence="2" id="KW-1185">Reference proteome</keyword>
<sequence>MHACGANILTSFRASCCSTSDQTQVGQGIRPVQGDWTGRPGVRPVALPLDQSPSHFSEIEANFVNYEVLDTIDQVRYGDQRHIYFDLPISEATITSHDVAFIWGSPIEGDISRYGDQRHIYFDLPISEATVTSHDVAFIWGSPIEEYFTWFSHMPGPMNLLTVGTGNKWDNIIPKDVMTEAILQSECIVLTRNVLFFSNLLQSLIKSELPARRKIQIDGSRSEASDSACTVIEGEAAKTYCTCCSYYTRSEQRSLKEFQTFKSEGFLEGMTLKRACDLLRIQPAGNKAR</sequence>
<protein>
    <submittedName>
        <fullName evidence="1">Uncharacterized protein</fullName>
    </submittedName>
</protein>
<comment type="caution">
    <text evidence="1">The sequence shown here is derived from an EMBL/GenBank/DDBJ whole genome shotgun (WGS) entry which is preliminary data.</text>
</comment>
<gene>
    <name evidence="1" type="ORF">DH2020_002705</name>
</gene>
<evidence type="ECO:0000313" key="2">
    <source>
        <dbReference type="Proteomes" id="UP001318860"/>
    </source>
</evidence>
<dbReference type="Proteomes" id="UP001318860">
    <property type="component" value="Unassembled WGS sequence"/>
</dbReference>
<dbReference type="EMBL" id="JABTTQ020000002">
    <property type="protein sequence ID" value="KAK6162864.1"/>
    <property type="molecule type" value="Genomic_DNA"/>
</dbReference>
<name>A0ABR0XUS6_REHGL</name>
<evidence type="ECO:0000313" key="1">
    <source>
        <dbReference type="EMBL" id="KAK6162864.1"/>
    </source>
</evidence>
<organism evidence="1 2">
    <name type="scientific">Rehmannia glutinosa</name>
    <name type="common">Chinese foxglove</name>
    <dbReference type="NCBI Taxonomy" id="99300"/>
    <lineage>
        <taxon>Eukaryota</taxon>
        <taxon>Viridiplantae</taxon>
        <taxon>Streptophyta</taxon>
        <taxon>Embryophyta</taxon>
        <taxon>Tracheophyta</taxon>
        <taxon>Spermatophyta</taxon>
        <taxon>Magnoliopsida</taxon>
        <taxon>eudicotyledons</taxon>
        <taxon>Gunneridae</taxon>
        <taxon>Pentapetalae</taxon>
        <taxon>asterids</taxon>
        <taxon>lamiids</taxon>
        <taxon>Lamiales</taxon>
        <taxon>Orobanchaceae</taxon>
        <taxon>Rehmannieae</taxon>
        <taxon>Rehmannia</taxon>
    </lineage>
</organism>
<accession>A0ABR0XUS6</accession>
<proteinExistence type="predicted"/>
<reference evidence="1 2" key="1">
    <citation type="journal article" date="2021" name="Comput. Struct. Biotechnol. J.">
        <title>De novo genome assembly of the potent medicinal plant Rehmannia glutinosa using nanopore technology.</title>
        <authorList>
            <person name="Ma L."/>
            <person name="Dong C."/>
            <person name="Song C."/>
            <person name="Wang X."/>
            <person name="Zheng X."/>
            <person name="Niu Y."/>
            <person name="Chen S."/>
            <person name="Feng W."/>
        </authorList>
    </citation>
    <scope>NUCLEOTIDE SEQUENCE [LARGE SCALE GENOMIC DNA]</scope>
    <source>
        <strain evidence="1">DH-2019</strain>
    </source>
</reference>